<keyword evidence="2" id="KW-1185">Reference proteome</keyword>
<sequence>MFHSSCTLSGGCHDCIRNGAQGVYHHVLYIFPCGSLLCKSYLPTNLHNASASSANHHKEKEIRKSSWNRKYIPGVIKYMAFGSRNA</sequence>
<dbReference type="EMBL" id="CAJPIN010032456">
    <property type="protein sequence ID" value="CAG2064217.1"/>
    <property type="molecule type" value="Genomic_DNA"/>
</dbReference>
<protein>
    <submittedName>
        <fullName evidence="1">Uncharacterized protein</fullName>
    </submittedName>
</protein>
<organism evidence="1 2">
    <name type="scientific">Timema podura</name>
    <name type="common">Walking stick</name>
    <dbReference type="NCBI Taxonomy" id="61482"/>
    <lineage>
        <taxon>Eukaryota</taxon>
        <taxon>Metazoa</taxon>
        <taxon>Ecdysozoa</taxon>
        <taxon>Arthropoda</taxon>
        <taxon>Hexapoda</taxon>
        <taxon>Insecta</taxon>
        <taxon>Pterygota</taxon>
        <taxon>Neoptera</taxon>
        <taxon>Polyneoptera</taxon>
        <taxon>Phasmatodea</taxon>
        <taxon>Timematodea</taxon>
        <taxon>Timematoidea</taxon>
        <taxon>Timematidae</taxon>
        <taxon>Timema</taxon>
    </lineage>
</organism>
<accession>A0ABN7P8Y9</accession>
<reference evidence="1" key="1">
    <citation type="submission" date="2021-03" db="EMBL/GenBank/DDBJ databases">
        <authorList>
            <person name="Tran Van P."/>
        </authorList>
    </citation>
    <scope>NUCLEOTIDE SEQUENCE</scope>
</reference>
<evidence type="ECO:0000313" key="1">
    <source>
        <dbReference type="EMBL" id="CAG2064217.1"/>
    </source>
</evidence>
<name>A0ABN7P8Y9_TIMPD</name>
<gene>
    <name evidence="1" type="ORF">TPAB3V08_LOCUS11164</name>
</gene>
<comment type="caution">
    <text evidence="1">The sequence shown here is derived from an EMBL/GenBank/DDBJ whole genome shotgun (WGS) entry which is preliminary data.</text>
</comment>
<proteinExistence type="predicted"/>
<dbReference type="Proteomes" id="UP001153148">
    <property type="component" value="Unassembled WGS sequence"/>
</dbReference>
<evidence type="ECO:0000313" key="2">
    <source>
        <dbReference type="Proteomes" id="UP001153148"/>
    </source>
</evidence>